<comment type="subcellular location">
    <subcellularLocation>
        <location evidence="1">Mitochondrion inner membrane</location>
        <topology evidence="1">Peripheral membrane protein</topology>
        <orientation evidence="1">Matrix side</orientation>
    </subcellularLocation>
</comment>
<dbReference type="CDD" id="cd00167">
    <property type="entry name" value="SANT"/>
    <property type="match status" value="1"/>
</dbReference>
<keyword evidence="5" id="KW-0999">Mitochondrion inner membrane</keyword>
<accession>A0A2G7FZV5</accession>
<dbReference type="InterPro" id="IPR017930">
    <property type="entry name" value="Myb_dom"/>
</dbReference>
<feature type="domain" description="Myb-like" evidence="14">
    <location>
        <begin position="227"/>
        <end position="277"/>
    </location>
</feature>
<dbReference type="Pfam" id="PF01215">
    <property type="entry name" value="COX5B"/>
    <property type="match status" value="1"/>
</dbReference>
<evidence type="ECO:0000256" key="12">
    <source>
        <dbReference type="PIRSR" id="PIRSR602124-2"/>
    </source>
</evidence>
<dbReference type="PROSITE" id="PS50090">
    <property type="entry name" value="MYB_LIKE"/>
    <property type="match status" value="1"/>
</dbReference>
<feature type="binding site" evidence="12">
    <location>
        <position position="540"/>
    </location>
    <ligand>
        <name>Zn(2+)</name>
        <dbReference type="ChEBI" id="CHEBI:29105"/>
    </ligand>
</feature>
<evidence type="ECO:0000313" key="16">
    <source>
        <dbReference type="EMBL" id="PIG86082.1"/>
    </source>
</evidence>
<feature type="binding site" evidence="12">
    <location>
        <position position="548"/>
    </location>
    <ligand>
        <name>Zn(2+)</name>
        <dbReference type="ChEBI" id="CHEBI:29105"/>
    </ligand>
</feature>
<gene>
    <name evidence="16" type="ORF">AARAC_010376</name>
</gene>
<feature type="compositionally biased region" description="Low complexity" evidence="13">
    <location>
        <begin position="425"/>
        <end position="440"/>
    </location>
</feature>
<dbReference type="Proteomes" id="UP000231358">
    <property type="component" value="Unassembled WGS sequence"/>
</dbReference>
<dbReference type="SUPFAM" id="SSF46689">
    <property type="entry name" value="Homeodomain-like"/>
    <property type="match status" value="1"/>
</dbReference>
<dbReference type="EMBL" id="NEXV01000279">
    <property type="protein sequence ID" value="PIG86082.1"/>
    <property type="molecule type" value="Genomic_DNA"/>
</dbReference>
<feature type="compositionally biased region" description="Low complexity" evidence="13">
    <location>
        <begin position="205"/>
        <end position="220"/>
    </location>
</feature>
<protein>
    <recommendedName>
        <fullName evidence="11">Cytochrome c oxidase subunit 4, mitochondrial</fullName>
    </recommendedName>
    <alternativeName>
        <fullName evidence="10">Cytochrome c oxidase polypeptide IV</fullName>
    </alternativeName>
</protein>
<dbReference type="InterPro" id="IPR002124">
    <property type="entry name" value="Cyt_c_oxidase_su5b"/>
</dbReference>
<name>A0A2G7FZV5_9EURO</name>
<dbReference type="GO" id="GO:0003677">
    <property type="term" value="F:DNA binding"/>
    <property type="evidence" value="ECO:0007669"/>
    <property type="project" value="UniProtKB-KW"/>
</dbReference>
<dbReference type="Pfam" id="PF13921">
    <property type="entry name" value="Myb_DNA-bind_6"/>
    <property type="match status" value="1"/>
</dbReference>
<dbReference type="InterPro" id="IPR001005">
    <property type="entry name" value="SANT/Myb"/>
</dbReference>
<dbReference type="SUPFAM" id="SSF57802">
    <property type="entry name" value="Rubredoxin-like"/>
    <property type="match status" value="1"/>
</dbReference>
<evidence type="ECO:0000256" key="13">
    <source>
        <dbReference type="SAM" id="MobiDB-lite"/>
    </source>
</evidence>
<feature type="region of interest" description="Disordered" evidence="13">
    <location>
        <begin position="34"/>
        <end position="59"/>
    </location>
</feature>
<feature type="binding site" evidence="12">
    <location>
        <position position="567"/>
    </location>
    <ligand>
        <name>Zn(2+)</name>
        <dbReference type="ChEBI" id="CHEBI:29105"/>
    </ligand>
</feature>
<dbReference type="PROSITE" id="PS51294">
    <property type="entry name" value="HTH_MYB"/>
    <property type="match status" value="1"/>
</dbReference>
<keyword evidence="9" id="KW-0472">Membrane</keyword>
<feature type="compositionally biased region" description="Polar residues" evidence="13">
    <location>
        <begin position="48"/>
        <end position="57"/>
    </location>
</feature>
<evidence type="ECO:0000256" key="7">
    <source>
        <dbReference type="ARBA" id="ARBA00022946"/>
    </source>
</evidence>
<feature type="domain" description="HTH myb-type" evidence="15">
    <location>
        <begin position="227"/>
        <end position="281"/>
    </location>
</feature>
<feature type="region of interest" description="Disordered" evidence="13">
    <location>
        <begin position="101"/>
        <end position="131"/>
    </location>
</feature>
<organism evidence="16 17">
    <name type="scientific">Aspergillus arachidicola</name>
    <dbReference type="NCBI Taxonomy" id="656916"/>
    <lineage>
        <taxon>Eukaryota</taxon>
        <taxon>Fungi</taxon>
        <taxon>Dikarya</taxon>
        <taxon>Ascomycota</taxon>
        <taxon>Pezizomycotina</taxon>
        <taxon>Eurotiomycetes</taxon>
        <taxon>Eurotiomycetidae</taxon>
        <taxon>Eurotiales</taxon>
        <taxon>Aspergillaceae</taxon>
        <taxon>Aspergillus</taxon>
        <taxon>Aspergillus subgen. Circumdati</taxon>
    </lineage>
</organism>
<dbReference type="PROSITE" id="PS51359">
    <property type="entry name" value="COX5B_2"/>
    <property type="match status" value="1"/>
</dbReference>
<comment type="caution">
    <text evidence="16">The sequence shown here is derived from an EMBL/GenBank/DDBJ whole genome shotgun (WGS) entry which is preliminary data.</text>
</comment>
<dbReference type="Gene3D" id="1.10.10.60">
    <property type="entry name" value="Homeodomain-like"/>
    <property type="match status" value="1"/>
</dbReference>
<evidence type="ECO:0000256" key="5">
    <source>
        <dbReference type="ARBA" id="ARBA00022792"/>
    </source>
</evidence>
<keyword evidence="16" id="KW-0238">DNA-binding</keyword>
<evidence type="ECO:0000256" key="3">
    <source>
        <dbReference type="ARBA" id="ARBA00010292"/>
    </source>
</evidence>
<dbReference type="FunFam" id="2.60.11.10:FF:000003">
    <property type="entry name" value="Cytochrome c oxidase subunit IV"/>
    <property type="match status" value="1"/>
</dbReference>
<feature type="region of interest" description="Disordered" evidence="13">
    <location>
        <begin position="412"/>
        <end position="451"/>
    </location>
</feature>
<evidence type="ECO:0000256" key="6">
    <source>
        <dbReference type="ARBA" id="ARBA00022833"/>
    </source>
</evidence>
<evidence type="ECO:0000256" key="10">
    <source>
        <dbReference type="ARBA" id="ARBA00031366"/>
    </source>
</evidence>
<dbReference type="Gene3D" id="2.60.11.10">
    <property type="entry name" value="Cytochrome c oxidase, subunit Vb"/>
    <property type="match status" value="1"/>
</dbReference>
<keyword evidence="6 12" id="KW-0862">Zinc</keyword>
<reference evidence="16 17" key="1">
    <citation type="submission" date="2017-05" db="EMBL/GenBank/DDBJ databases">
        <title>Genome sequence for an aflatoxigenic pathogen of Argentinian peanut, Aspergillus arachidicola.</title>
        <authorList>
            <person name="Moore G."/>
            <person name="Beltz S.B."/>
            <person name="Mack B.M."/>
        </authorList>
    </citation>
    <scope>NUCLEOTIDE SEQUENCE [LARGE SCALE GENOMIC DNA]</scope>
    <source>
        <strain evidence="16 17">CBS 117610</strain>
    </source>
</reference>
<dbReference type="CDD" id="cd00924">
    <property type="entry name" value="Cyt_c_Oxidase_Vb"/>
    <property type="match status" value="1"/>
</dbReference>
<feature type="region of interest" description="Disordered" evidence="13">
    <location>
        <begin position="159"/>
        <end position="233"/>
    </location>
</feature>
<keyword evidence="8" id="KW-0496">Mitochondrion</keyword>
<comment type="pathway">
    <text evidence="2">Energy metabolism; oxidative phosphorylation.</text>
</comment>
<dbReference type="PANTHER" id="PTHR10122">
    <property type="entry name" value="CYTOCHROME C OXIDASE SUBUNIT 5B, MITOCHONDRIAL"/>
    <property type="match status" value="1"/>
</dbReference>
<dbReference type="InterPro" id="IPR009057">
    <property type="entry name" value="Homeodomain-like_sf"/>
</dbReference>
<evidence type="ECO:0000259" key="15">
    <source>
        <dbReference type="PROSITE" id="PS51294"/>
    </source>
</evidence>
<evidence type="ECO:0000256" key="9">
    <source>
        <dbReference type="ARBA" id="ARBA00023136"/>
    </source>
</evidence>
<dbReference type="SMART" id="SM00717">
    <property type="entry name" value="SANT"/>
    <property type="match status" value="1"/>
</dbReference>
<dbReference type="AlphaFoldDB" id="A0A2G7FZV5"/>
<evidence type="ECO:0000256" key="8">
    <source>
        <dbReference type="ARBA" id="ARBA00023128"/>
    </source>
</evidence>
<keyword evidence="7" id="KW-0809">Transit peptide</keyword>
<evidence type="ECO:0000256" key="11">
    <source>
        <dbReference type="ARBA" id="ARBA00070613"/>
    </source>
</evidence>
<feature type="region of interest" description="Disordered" evidence="13">
    <location>
        <begin position="610"/>
        <end position="638"/>
    </location>
</feature>
<feature type="region of interest" description="Disordered" evidence="13">
    <location>
        <begin position="357"/>
        <end position="376"/>
    </location>
</feature>
<evidence type="ECO:0000256" key="1">
    <source>
        <dbReference type="ARBA" id="ARBA00004443"/>
    </source>
</evidence>
<dbReference type="InterPro" id="IPR036972">
    <property type="entry name" value="Cyt_c_oxidase_su5b_sf"/>
</dbReference>
<dbReference type="PANTHER" id="PTHR10122:SF0">
    <property type="entry name" value="CYTOCHROME C OXIDASE SUBUNIT 5B, ISOFORM A-RELATED"/>
    <property type="match status" value="1"/>
</dbReference>
<dbReference type="GO" id="GO:0006123">
    <property type="term" value="P:mitochondrial electron transport, cytochrome c to oxygen"/>
    <property type="evidence" value="ECO:0007669"/>
    <property type="project" value="InterPro"/>
</dbReference>
<feature type="compositionally biased region" description="Polar residues" evidence="13">
    <location>
        <begin position="412"/>
        <end position="424"/>
    </location>
</feature>
<sequence>MSATLAEYRDYAIDYAQHASCKPEEHTSTLVYHTHQPQLQHPKPPDTPFQQGSSRSTAFEHHHANATVLPTANPHGLHQQVVLTPAQMLSRQLPVQYTPTSFEIPSIQRGKKRHLSDTEGEGDDANHGIRPQLSILPSESSAEPTHHSPEMLFSVHGDAGQHHQMQGHDLGPPDSVALPQHHHHHRLPPHASLRDSQRHGMNMESSPFPSGPPSVVGQPGMPEPAPRPRGPKLKFTPEEDALLVELKENKNLTWKQIADFFPGRTSGTLQVRYCTKLKAKDVAWSDEMVRNSSSYQSNGYSVQFRSTRTTAGVSLRGKLAMASHQQLVERGLLSLKTLNDSYERSNPKPYQASNQAIGAQVVSPGSRSSSATNQPALLTIRPTTGRSGFKLTSNLQTPSVLNVLTSLLRRYNPNSPGQCSSNAQPSPSRGALPSGPLLPALSPPPSSAVPNKAKYAVEKDGKILSFEEIKTEEDLVPPGAKAGTVPSDIEQATGLERLELVGKMQGIDIFDMRPLDASRKGTLENPIIVNGAGDEQYAGCTGFPADSHTVNWLTVSRDRPIERCGECGNVVKLNYVGPLEDAHDRKSSILFEALQFPRLTQSLQTITATATATPLPRSPRLSPTTSSLSTGTGKYLTQ</sequence>
<evidence type="ECO:0000256" key="2">
    <source>
        <dbReference type="ARBA" id="ARBA00004673"/>
    </source>
</evidence>
<keyword evidence="4 12" id="KW-0479">Metal-binding</keyword>
<evidence type="ECO:0000313" key="17">
    <source>
        <dbReference type="Proteomes" id="UP000231358"/>
    </source>
</evidence>
<dbReference type="GO" id="GO:0005743">
    <property type="term" value="C:mitochondrial inner membrane"/>
    <property type="evidence" value="ECO:0007669"/>
    <property type="project" value="UniProtKB-SubCell"/>
</dbReference>
<keyword evidence="17" id="KW-1185">Reference proteome</keyword>
<dbReference type="GO" id="GO:0046872">
    <property type="term" value="F:metal ion binding"/>
    <property type="evidence" value="ECO:0007669"/>
    <property type="project" value="UniProtKB-KW"/>
</dbReference>
<evidence type="ECO:0000259" key="14">
    <source>
        <dbReference type="PROSITE" id="PS50090"/>
    </source>
</evidence>
<dbReference type="GO" id="GO:0045277">
    <property type="term" value="C:respiratory chain complex IV"/>
    <property type="evidence" value="ECO:0007669"/>
    <property type="project" value="InterPro"/>
</dbReference>
<dbReference type="STRING" id="656916.A0A2G7FZV5"/>
<comment type="similarity">
    <text evidence="3">Belongs to the cytochrome c oxidase subunit 5B family.</text>
</comment>
<feature type="binding site" evidence="12">
    <location>
        <position position="564"/>
    </location>
    <ligand>
        <name>Zn(2+)</name>
        <dbReference type="ChEBI" id="CHEBI:29105"/>
    </ligand>
</feature>
<proteinExistence type="inferred from homology"/>
<evidence type="ECO:0000256" key="4">
    <source>
        <dbReference type="ARBA" id="ARBA00022723"/>
    </source>
</evidence>